<gene>
    <name evidence="2" type="primary">jg19928</name>
    <name evidence="2" type="ORF">PAEG_LOCUS23290</name>
</gene>
<dbReference type="EMBL" id="CAKXAJ010026137">
    <property type="protein sequence ID" value="CAH2258237.1"/>
    <property type="molecule type" value="Genomic_DNA"/>
</dbReference>
<evidence type="ECO:0000313" key="3">
    <source>
        <dbReference type="Proteomes" id="UP000838756"/>
    </source>
</evidence>
<dbReference type="Proteomes" id="UP000838756">
    <property type="component" value="Unassembled WGS sequence"/>
</dbReference>
<dbReference type="OrthoDB" id="8193815at2759"/>
<feature type="compositionally biased region" description="Basic and acidic residues" evidence="1">
    <location>
        <begin position="30"/>
        <end position="41"/>
    </location>
</feature>
<reference evidence="2" key="1">
    <citation type="submission" date="2022-03" db="EMBL/GenBank/DDBJ databases">
        <authorList>
            <person name="Lindestad O."/>
        </authorList>
    </citation>
    <scope>NUCLEOTIDE SEQUENCE</scope>
</reference>
<comment type="caution">
    <text evidence="2">The sequence shown here is derived from an EMBL/GenBank/DDBJ whole genome shotgun (WGS) entry which is preliminary data.</text>
</comment>
<feature type="region of interest" description="Disordered" evidence="1">
    <location>
        <begin position="1"/>
        <end position="41"/>
    </location>
</feature>
<sequence length="73" mass="8635">MDGSRGAPHRSQVDQNSNYMEGPPGKRYRDRPFTRWDDDIKKIPGPKWIQIAQDRERWHALEDAFTEEEPSHT</sequence>
<proteinExistence type="predicted"/>
<protein>
    <submittedName>
        <fullName evidence="2">Jg19928 protein</fullName>
    </submittedName>
</protein>
<keyword evidence="3" id="KW-1185">Reference proteome</keyword>
<evidence type="ECO:0000256" key="1">
    <source>
        <dbReference type="SAM" id="MobiDB-lite"/>
    </source>
</evidence>
<dbReference type="AlphaFoldDB" id="A0A8S4S829"/>
<name>A0A8S4S829_9NEOP</name>
<organism evidence="2 3">
    <name type="scientific">Pararge aegeria aegeria</name>
    <dbReference type="NCBI Taxonomy" id="348720"/>
    <lineage>
        <taxon>Eukaryota</taxon>
        <taxon>Metazoa</taxon>
        <taxon>Ecdysozoa</taxon>
        <taxon>Arthropoda</taxon>
        <taxon>Hexapoda</taxon>
        <taxon>Insecta</taxon>
        <taxon>Pterygota</taxon>
        <taxon>Neoptera</taxon>
        <taxon>Endopterygota</taxon>
        <taxon>Lepidoptera</taxon>
        <taxon>Glossata</taxon>
        <taxon>Ditrysia</taxon>
        <taxon>Papilionoidea</taxon>
        <taxon>Nymphalidae</taxon>
        <taxon>Satyrinae</taxon>
        <taxon>Satyrini</taxon>
        <taxon>Parargina</taxon>
        <taxon>Pararge</taxon>
    </lineage>
</organism>
<accession>A0A8S4S829</accession>
<evidence type="ECO:0000313" key="2">
    <source>
        <dbReference type="EMBL" id="CAH2258237.1"/>
    </source>
</evidence>